<name>A0A2B7WQD0_POLH7</name>
<evidence type="ECO:0000256" key="1">
    <source>
        <dbReference type="SAM" id="MobiDB-lite"/>
    </source>
</evidence>
<reference evidence="2 3" key="1">
    <citation type="submission" date="2017-10" db="EMBL/GenBank/DDBJ databases">
        <title>Comparative genomics in systemic dimorphic fungi from Ajellomycetaceae.</title>
        <authorList>
            <person name="Munoz J.F."/>
            <person name="Mcewen J.G."/>
            <person name="Clay O.K."/>
            <person name="Cuomo C.A."/>
        </authorList>
    </citation>
    <scope>NUCLEOTIDE SEQUENCE [LARGE SCALE GENOMIC DNA]</scope>
    <source>
        <strain evidence="2 3">UAMH7299</strain>
    </source>
</reference>
<sequence length="117" mass="13618">MPYRSSSSRSSRGELRMVRRSDNTISYGRSRRDSLATERYSVRVDLPRIPNVFTPLKSLLYSEPRVVVKPERSYTDYPTRRYCYARSEMPTYSSKTASSSQRPVTIHGYRRPSVLLS</sequence>
<keyword evidence="3" id="KW-1185">Reference proteome</keyword>
<dbReference type="AlphaFoldDB" id="A0A2B7WQD0"/>
<gene>
    <name evidence="2" type="ORF">AJ80_09472</name>
</gene>
<evidence type="ECO:0000313" key="2">
    <source>
        <dbReference type="EMBL" id="PGG98788.1"/>
    </source>
</evidence>
<comment type="caution">
    <text evidence="2">The sequence shown here is derived from an EMBL/GenBank/DDBJ whole genome shotgun (WGS) entry which is preliminary data.</text>
</comment>
<feature type="compositionally biased region" description="Basic and acidic residues" evidence="1">
    <location>
        <begin position="11"/>
        <end position="22"/>
    </location>
</feature>
<feature type="region of interest" description="Disordered" evidence="1">
    <location>
        <begin position="1"/>
        <end position="32"/>
    </location>
</feature>
<dbReference type="Proteomes" id="UP000224634">
    <property type="component" value="Unassembled WGS sequence"/>
</dbReference>
<protein>
    <submittedName>
        <fullName evidence="2">Uncharacterized protein</fullName>
    </submittedName>
</protein>
<evidence type="ECO:0000313" key="3">
    <source>
        <dbReference type="Proteomes" id="UP000224634"/>
    </source>
</evidence>
<proteinExistence type="predicted"/>
<feature type="compositionally biased region" description="Polar residues" evidence="1">
    <location>
        <begin position="90"/>
        <end position="103"/>
    </location>
</feature>
<dbReference type="EMBL" id="PDNA01000285">
    <property type="protein sequence ID" value="PGG98788.1"/>
    <property type="molecule type" value="Genomic_DNA"/>
</dbReference>
<accession>A0A2B7WQD0</accession>
<organism evidence="2 3">
    <name type="scientific">Polytolypa hystricis (strain UAMH7299)</name>
    <dbReference type="NCBI Taxonomy" id="1447883"/>
    <lineage>
        <taxon>Eukaryota</taxon>
        <taxon>Fungi</taxon>
        <taxon>Dikarya</taxon>
        <taxon>Ascomycota</taxon>
        <taxon>Pezizomycotina</taxon>
        <taxon>Eurotiomycetes</taxon>
        <taxon>Eurotiomycetidae</taxon>
        <taxon>Onygenales</taxon>
        <taxon>Onygenales incertae sedis</taxon>
        <taxon>Polytolypa</taxon>
    </lineage>
</organism>
<feature type="compositionally biased region" description="Low complexity" evidence="1">
    <location>
        <begin position="1"/>
        <end position="10"/>
    </location>
</feature>
<feature type="region of interest" description="Disordered" evidence="1">
    <location>
        <begin position="90"/>
        <end position="117"/>
    </location>
</feature>